<evidence type="ECO:0000256" key="6">
    <source>
        <dbReference type="ARBA" id="ARBA00022793"/>
    </source>
</evidence>
<dbReference type="NCBIfam" id="TIGR03383">
    <property type="entry name" value="urate_oxi"/>
    <property type="match status" value="1"/>
</dbReference>
<keyword evidence="13" id="KW-1185">Reference proteome</keyword>
<dbReference type="SUPFAM" id="SSF55620">
    <property type="entry name" value="Tetrahydrobiopterin biosynthesis enzymes-like"/>
    <property type="match status" value="2"/>
</dbReference>
<evidence type="ECO:0000313" key="12">
    <source>
        <dbReference type="EMBL" id="NOU84183.1"/>
    </source>
</evidence>
<organism evidence="12 13">
    <name type="scientific">Paenibacillus germinis</name>
    <dbReference type="NCBI Taxonomy" id="2654979"/>
    <lineage>
        <taxon>Bacteria</taxon>
        <taxon>Bacillati</taxon>
        <taxon>Bacillota</taxon>
        <taxon>Bacilli</taxon>
        <taxon>Bacillales</taxon>
        <taxon>Paenibacillaceae</taxon>
        <taxon>Paenibacillus</taxon>
    </lineage>
</organism>
<keyword evidence="5" id="KW-0659">Purine metabolism</keyword>
<dbReference type="InterPro" id="IPR014306">
    <property type="entry name" value="Hydroxyisourate_hydrolase"/>
</dbReference>
<dbReference type="RefSeq" id="WP_312883127.1">
    <property type="nucleotide sequence ID" value="NZ_WHOC01000006.1"/>
</dbReference>
<keyword evidence="6" id="KW-0210">Decarboxylase</keyword>
<gene>
    <name evidence="12" type="primary">pucL</name>
    <name evidence="12" type="ORF">GC102_00060</name>
</gene>
<keyword evidence="7" id="KW-0378">Hydrolase</keyword>
<accession>A0ABX1YTF5</accession>
<sequence length="607" mass="68492">MKLTLHKVNELNQEDFIDKFGPLFEHSPWVAERAWSSRPFATEQDLISALEREVWRADRLEQLALLRAHPDLGTRVRMTDHSVQEQSGAGLNQLTAEEYEQFLACNKQYTDAFEFPFIMAVKGQTKETIREAIRTRIHRDKEEELGKALQEVCKIGRFRLEAVLVNEAEAKAMKQANRSERIMYYGKGDVWVYRSYAKPLTNLTLIPESGFTGRDNVLFGMNIKVAVSGEKFFTSFTEGDNRMVVATDSMKNFILRKAGEYEGATAEGFLEFTSRHFLETYPQMTGVKMTADQVSFEVLPVPGSKGFEGSALVYRYSQNEHPTALVEVVRTDEGIAIEEHAGGIADLKLIKVKGSSFAGFVRDEYTTLPESFDRPLFIFLDIAWSYEEVADALDSDLGRYVAAEQIRDIAHTVFHEQHSPSIQNLIYRIGQRSLTRFPQLKEIRFESNNRTWETILEQASVGEGKVFTEPRPPYGFQGFSMTKSDLGGTMSAGLTSHVLDISSGRPASGVRIDLFRLQDGRTELLRSEITNADGRLQGPMLSGDDFIPGIYELVFHIGDYFSGISTNLAEPAFLDQVPVRFGISAKDAHYHVPLLIAPWGYNTYRGS</sequence>
<comment type="pathway">
    <text evidence="3">Purine metabolism; urate degradation; (S)-allantoin from urate: step 3/3.</text>
</comment>
<comment type="pathway">
    <text evidence="4">Purine metabolism; urate degradation; (S)-allantoin from urate: step 1/3.</text>
</comment>
<dbReference type="SUPFAM" id="SSF49472">
    <property type="entry name" value="Transthyretin (synonym: prealbumin)"/>
    <property type="match status" value="1"/>
</dbReference>
<dbReference type="InterPro" id="IPR023416">
    <property type="entry name" value="Transthyretin/HIU_hydrolase_d"/>
</dbReference>
<dbReference type="Pfam" id="PF00576">
    <property type="entry name" value="Transthyretin"/>
    <property type="match status" value="1"/>
</dbReference>
<dbReference type="InterPro" id="IPR036817">
    <property type="entry name" value="Transthyretin/HIU_hydrolase_sf"/>
</dbReference>
<dbReference type="Gene3D" id="1.10.3330.10">
    <property type="entry name" value="Oxo-4-hydroxy-4-carboxy-5-ureidoimidazoline decarboxylase"/>
    <property type="match status" value="1"/>
</dbReference>
<comment type="catalytic activity">
    <reaction evidence="1">
        <text>5-hydroxyisourate + H2O = 5-hydroxy-2-oxo-4-ureido-2,5-dihydro-1H-imidazole-5-carboxylate + H(+)</text>
        <dbReference type="Rhea" id="RHEA:23736"/>
        <dbReference type="ChEBI" id="CHEBI:15377"/>
        <dbReference type="ChEBI" id="CHEBI:15378"/>
        <dbReference type="ChEBI" id="CHEBI:18072"/>
        <dbReference type="ChEBI" id="CHEBI:58639"/>
        <dbReference type="EC" id="3.5.2.17"/>
    </reaction>
</comment>
<dbReference type="Pfam" id="PF09349">
    <property type="entry name" value="OHCU_decarbox"/>
    <property type="match status" value="1"/>
</dbReference>
<dbReference type="CDD" id="cd05822">
    <property type="entry name" value="TLP_HIUase"/>
    <property type="match status" value="1"/>
</dbReference>
<evidence type="ECO:0000256" key="9">
    <source>
        <dbReference type="ARBA" id="ARBA00023239"/>
    </source>
</evidence>
<evidence type="ECO:0000259" key="11">
    <source>
        <dbReference type="Pfam" id="PF09349"/>
    </source>
</evidence>
<name>A0ABX1YTF5_9BACL</name>
<evidence type="ECO:0000256" key="3">
    <source>
        <dbReference type="ARBA" id="ARBA00004754"/>
    </source>
</evidence>
<evidence type="ECO:0000256" key="4">
    <source>
        <dbReference type="ARBA" id="ARBA00004831"/>
    </source>
</evidence>
<proteinExistence type="predicted"/>
<dbReference type="Pfam" id="PF01014">
    <property type="entry name" value="Uricase"/>
    <property type="match status" value="2"/>
</dbReference>
<dbReference type="PANTHER" id="PTHR43466">
    <property type="entry name" value="2-OXO-4-HYDROXY-4-CARBOXY-5-UREIDOIMIDAZOLINE DECARBOXYLASE-RELATED"/>
    <property type="match status" value="1"/>
</dbReference>
<keyword evidence="9" id="KW-0456">Lyase</keyword>
<feature type="domain" description="Transthyretin/hydroxyisourate hydrolase" evidence="10">
    <location>
        <begin position="494"/>
        <end position="606"/>
    </location>
</feature>
<feature type="domain" description="Oxo-4-hydroxy-4-carboxy-5-ureidoimidazoline decarboxylase" evidence="11">
    <location>
        <begin position="9"/>
        <end position="161"/>
    </location>
</feature>
<evidence type="ECO:0000313" key="13">
    <source>
        <dbReference type="Proteomes" id="UP000658690"/>
    </source>
</evidence>
<evidence type="ECO:0000256" key="5">
    <source>
        <dbReference type="ARBA" id="ARBA00022631"/>
    </source>
</evidence>
<dbReference type="InterPro" id="IPR017580">
    <property type="entry name" value="OHCU_decarboxylase-1"/>
</dbReference>
<dbReference type="NCBIfam" id="TIGR02962">
    <property type="entry name" value="hdxy_isourate"/>
    <property type="match status" value="1"/>
</dbReference>
<dbReference type="PROSITE" id="PS00768">
    <property type="entry name" value="TRANSTHYRETIN_1"/>
    <property type="match status" value="1"/>
</dbReference>
<evidence type="ECO:0000256" key="8">
    <source>
        <dbReference type="ARBA" id="ARBA00023002"/>
    </source>
</evidence>
<dbReference type="InterPro" id="IPR002042">
    <property type="entry name" value="Uricase"/>
</dbReference>
<evidence type="ECO:0000256" key="1">
    <source>
        <dbReference type="ARBA" id="ARBA00001043"/>
    </source>
</evidence>
<keyword evidence="8" id="KW-0560">Oxidoreductase</keyword>
<comment type="catalytic activity">
    <reaction evidence="2">
        <text>5-hydroxy-2-oxo-4-ureido-2,5-dihydro-1H-imidazole-5-carboxylate + H(+) = (S)-allantoin + CO2</text>
        <dbReference type="Rhea" id="RHEA:26301"/>
        <dbReference type="ChEBI" id="CHEBI:15378"/>
        <dbReference type="ChEBI" id="CHEBI:15678"/>
        <dbReference type="ChEBI" id="CHEBI:16526"/>
        <dbReference type="ChEBI" id="CHEBI:58639"/>
        <dbReference type="EC" id="4.1.1.97"/>
    </reaction>
</comment>
<evidence type="ECO:0000256" key="7">
    <source>
        <dbReference type="ARBA" id="ARBA00022801"/>
    </source>
</evidence>
<evidence type="ECO:0000259" key="10">
    <source>
        <dbReference type="Pfam" id="PF00576"/>
    </source>
</evidence>
<reference evidence="12 13" key="1">
    <citation type="submission" date="2019-10" db="EMBL/GenBank/DDBJ databases">
        <title>Description of Paenibacillus choica sp. nov.</title>
        <authorList>
            <person name="Carlier A."/>
            <person name="Qi S."/>
        </authorList>
    </citation>
    <scope>NUCLEOTIDE SEQUENCE [LARGE SCALE GENOMIC DNA]</scope>
    <source>
        <strain evidence="12 13">LMG 31460</strain>
    </source>
</reference>
<dbReference type="PANTHER" id="PTHR43466:SF1">
    <property type="entry name" value="2-OXO-4-HYDROXY-4-CARBOXY-5-UREIDOIMIDAZOLINE DECARBOXYLASE-RELATED"/>
    <property type="match status" value="1"/>
</dbReference>
<dbReference type="Gene3D" id="3.10.270.10">
    <property type="entry name" value="Urate Oxidase"/>
    <property type="match status" value="1"/>
</dbReference>
<dbReference type="Gene3D" id="2.60.40.180">
    <property type="entry name" value="Transthyretin/hydroxyisourate hydrolase domain"/>
    <property type="match status" value="1"/>
</dbReference>
<dbReference type="SUPFAM" id="SSF158694">
    <property type="entry name" value="UraD-Like"/>
    <property type="match status" value="1"/>
</dbReference>
<evidence type="ECO:0000256" key="2">
    <source>
        <dbReference type="ARBA" id="ARBA00001163"/>
    </source>
</evidence>
<dbReference type="InterPro" id="IPR036778">
    <property type="entry name" value="OHCU_decarboxylase_sf"/>
</dbReference>
<protein>
    <submittedName>
        <fullName evidence="12">Urate oxidase</fullName>
    </submittedName>
</protein>
<comment type="caution">
    <text evidence="12">The sequence shown here is derived from an EMBL/GenBank/DDBJ whole genome shotgun (WGS) entry which is preliminary data.</text>
</comment>
<dbReference type="Proteomes" id="UP000658690">
    <property type="component" value="Unassembled WGS sequence"/>
</dbReference>
<dbReference type="InterPro" id="IPR018020">
    <property type="entry name" value="OHCU_decarboxylase"/>
</dbReference>
<dbReference type="NCBIfam" id="TIGR03164">
    <property type="entry name" value="UHCUDC"/>
    <property type="match status" value="1"/>
</dbReference>
<dbReference type="InterPro" id="IPR023418">
    <property type="entry name" value="Thyroxine_BS"/>
</dbReference>
<dbReference type="EMBL" id="WHOC01000006">
    <property type="protein sequence ID" value="NOU84183.1"/>
    <property type="molecule type" value="Genomic_DNA"/>
</dbReference>